<evidence type="ECO:0000313" key="3">
    <source>
        <dbReference type="Proteomes" id="UP000297299"/>
    </source>
</evidence>
<evidence type="ECO:0000256" key="1">
    <source>
        <dbReference type="SAM" id="MobiDB-lite"/>
    </source>
</evidence>
<dbReference type="OrthoDB" id="62952at2759"/>
<organism evidence="2 3">
    <name type="scientific">Botryotinia calthae</name>
    <dbReference type="NCBI Taxonomy" id="38488"/>
    <lineage>
        <taxon>Eukaryota</taxon>
        <taxon>Fungi</taxon>
        <taxon>Dikarya</taxon>
        <taxon>Ascomycota</taxon>
        <taxon>Pezizomycotina</taxon>
        <taxon>Leotiomycetes</taxon>
        <taxon>Helotiales</taxon>
        <taxon>Sclerotiniaceae</taxon>
        <taxon>Botryotinia</taxon>
    </lineage>
</organism>
<keyword evidence="3" id="KW-1185">Reference proteome</keyword>
<feature type="region of interest" description="Disordered" evidence="1">
    <location>
        <begin position="1"/>
        <end position="39"/>
    </location>
</feature>
<name>A0A4Y8CXH6_9HELO</name>
<dbReference type="EMBL" id="PHWZ01000244">
    <property type="protein sequence ID" value="TEY53580.1"/>
    <property type="molecule type" value="Genomic_DNA"/>
</dbReference>
<gene>
    <name evidence="2" type="ORF">BOTCAL_0244g00080</name>
</gene>
<reference evidence="2 3" key="1">
    <citation type="submission" date="2017-11" db="EMBL/GenBank/DDBJ databases">
        <title>Comparative genomics of Botrytis spp.</title>
        <authorList>
            <person name="Valero-Jimenez C.A."/>
            <person name="Tapia P."/>
            <person name="Veloso J."/>
            <person name="Silva-Moreno E."/>
            <person name="Staats M."/>
            <person name="Valdes J.H."/>
            <person name="Van Kan J.A.L."/>
        </authorList>
    </citation>
    <scope>NUCLEOTIDE SEQUENCE [LARGE SCALE GENOMIC DNA]</scope>
    <source>
        <strain evidence="2 3">MUCL2830</strain>
    </source>
</reference>
<evidence type="ECO:0000313" key="2">
    <source>
        <dbReference type="EMBL" id="TEY53580.1"/>
    </source>
</evidence>
<comment type="caution">
    <text evidence="2">The sequence shown here is derived from an EMBL/GenBank/DDBJ whole genome shotgun (WGS) entry which is preliminary data.</text>
</comment>
<feature type="compositionally biased region" description="Polar residues" evidence="1">
    <location>
        <begin position="11"/>
        <end position="21"/>
    </location>
</feature>
<evidence type="ECO:0008006" key="4">
    <source>
        <dbReference type="Google" id="ProtNLM"/>
    </source>
</evidence>
<accession>A0A4Y8CXH6</accession>
<protein>
    <recommendedName>
        <fullName evidence="4">F-box domain-containing protein</fullName>
    </recommendedName>
</protein>
<proteinExistence type="predicted"/>
<sequence length="656" mass="75587">MDLPLSKESLTKTTQQVPKSTTPDEEIKPTIDPSHSVSTSSNQILDCTLKTTSCHSPVKVKEIKSALLRIIPQEIRDMIYSYLLVNPVLGQAASVSSETNYGSTQQYNLDVAILYVCKQTYQECMPILYENTIFIDCSNSPGDWDFTDGVYDDGCLEDEEDQQNGIAEPYIINLCPLTRYTNCQRKDHQNKPLFRNTPNIENVKTWNILLNSFDHNDLGLCRKPLSSNAFAEFCVSVYSCPNISLNISVLPIDFHNMQTSTEVGPFELDEDLFNNLLPLKMLRSIKGLRFKSAELPEIPDYCCSKEPNMQRFLEDLSTSELPSPLELITEYVELTSGSTPVVECVGLIGDRLKEYFWLFHRAEFVVIEREFAGRRRSIRVHDILIRPPERINGGGLVIQKDEGRFDDCAEIVLGTGKDYCLEHTETAEDVIRFKQYRAELLEVLEPDYQNVRACSIRFREFLQNESGPAGIFVIGPSRATDQQDYWTRVTRAMEILEEYEYSFARGNTEELQLSLREKNKYLVLAYDSYESGTVMKKIAWAYERRLWKKLITYYRIAIRRMEKQYFKLRWCRADLFKWDVLDRGSDLDTHFDVLEAIVWPKREVNEELDQKYSMEPLQGETSDEDLGDCICFLRNGNNVVVSDDDADDDADDDDGR</sequence>
<dbReference type="AlphaFoldDB" id="A0A4Y8CXH6"/>
<dbReference type="Proteomes" id="UP000297299">
    <property type="component" value="Unassembled WGS sequence"/>
</dbReference>